<reference evidence="3" key="2">
    <citation type="submission" date="2021-03" db="UniProtKB">
        <authorList>
            <consortium name="EnsemblPlants"/>
        </authorList>
    </citation>
    <scope>IDENTIFICATION</scope>
</reference>
<dbReference type="AlphaFoldDB" id="A0A803QFA9"/>
<feature type="compositionally biased region" description="Polar residues" evidence="1">
    <location>
        <begin position="91"/>
        <end position="111"/>
    </location>
</feature>
<dbReference type="Gramene" id="evm.model.09.175">
    <property type="protein sequence ID" value="cds.evm.model.09.175"/>
    <property type="gene ID" value="evm.TU.09.175"/>
</dbReference>
<protein>
    <recommendedName>
        <fullName evidence="2">Reverse transcriptase domain-containing protein</fullName>
    </recommendedName>
</protein>
<dbReference type="SUPFAM" id="SSF56672">
    <property type="entry name" value="DNA/RNA polymerases"/>
    <property type="match status" value="1"/>
</dbReference>
<keyword evidence="4" id="KW-1185">Reference proteome</keyword>
<sequence>MGLEDHGLSVHLFLKFASLLGESIVHINTCFFLVTIKEIDLALALHPLSALQVQSHPQVNMEFIDARVAIGHGSQRGWGSRGGVRGHWRSWETSGEGSGKNSTERGTTAGSATGGENQGRFQSVPHSVGLDGGIRDIDLDINGNKSHGIHSGLSIENMERINAISEDIADDVDGDLMKFVTSGEFDSACGEANVVLIPKKKIPESMVDLRPIALCNVLYKIITKVMANRMKPYMDQIVSEAQSAFIPGRLITDNIMVSFEVLHYLKRKRKGKDGYMALKLDLSKAYDRIEWSFLDSVLRKIGFSDHWSSLVMKCVSSAKYKVIHGGRTMGPITPSRGIRQGDPLSPYIFILCAEGLSALIRRYEAMGSIHGCKVANGAPKVTHMLFADDSYLYCKATLQEANRIRDLLHQFECASGQKVNLGKSSIFYSTNTATQARDDINTLLQMPQADERSTYLGLPSTMGRNKSAVLGFLKDRVRKKLQGWDSKVLSRAGKEVLIKSVAQALPSYAMNVFLLPLEISRDIESTMARFWWKSSSKENKGIPWMSWDRMCNSKSNGGLGFRNLHDFNLALLGKQGWRFLTRAESLVSRIFKARYFPNGSYLSATLGNNPSFVWRSIWEAQALVRAGVRWSVGNGSTIDVLNEPWLPDQVQPCVISSHPALHLAKVSNLMSMDMASWDVDILEDLFEERDQRLILQIPLKVHQQSDVLCWSKEVNGMYSVKSAYALQQNLKGTGSESEASDFWKALWSLKLPPKIKNLMWRAGSNCLPTLSQLASKRVPVNTRCPLCEEMDETISHILLTCRVVKLAWERVGIGTMVVAAGSVFMDWCRLVFTPLTAEKQALAAALCWAIWGARNDVVWQGKPFIISTIIVSAKGYLDQWKFAQKTQIESLWSNLQDCDGMERWIKPQGNSIKINVDAAIFERQNRFGSAMVVRDNNGLLIEGRTKLHNGNIAPTTAEALSFREALSWLKDQNYTSAWVETDCLLVVQALRNSTTLSSQFGCVIQECKAMLANLNDVYFCFVKRSANRVAHEFARASLLYPDCIFSMENIPTELLPVLVTDFEG</sequence>
<evidence type="ECO:0000313" key="3">
    <source>
        <dbReference type="EnsemblPlants" id="cds.evm.model.09.175"/>
    </source>
</evidence>
<dbReference type="Gene3D" id="3.30.420.10">
    <property type="entry name" value="Ribonuclease H-like superfamily/Ribonuclease H"/>
    <property type="match status" value="1"/>
</dbReference>
<name>A0A803QFA9_CANSA</name>
<accession>A0A803QFA9</accession>
<dbReference type="GO" id="GO:0004523">
    <property type="term" value="F:RNA-DNA hybrid ribonuclease activity"/>
    <property type="evidence" value="ECO:0007669"/>
    <property type="project" value="InterPro"/>
</dbReference>
<dbReference type="InterPro" id="IPR026960">
    <property type="entry name" value="RVT-Znf"/>
</dbReference>
<dbReference type="PANTHER" id="PTHR33116">
    <property type="entry name" value="REVERSE TRANSCRIPTASE ZINC-BINDING DOMAIN-CONTAINING PROTEIN-RELATED-RELATED"/>
    <property type="match status" value="1"/>
</dbReference>
<dbReference type="PANTHER" id="PTHR33116:SF86">
    <property type="entry name" value="REVERSE TRANSCRIPTASE DOMAIN-CONTAINING PROTEIN"/>
    <property type="match status" value="1"/>
</dbReference>
<dbReference type="InterPro" id="IPR002156">
    <property type="entry name" value="RNaseH_domain"/>
</dbReference>
<dbReference type="Pfam" id="PF13966">
    <property type="entry name" value="zf-RVT"/>
    <property type="match status" value="1"/>
</dbReference>
<dbReference type="CDD" id="cd01650">
    <property type="entry name" value="RT_nLTR_like"/>
    <property type="match status" value="1"/>
</dbReference>
<feature type="domain" description="Reverse transcriptase" evidence="2">
    <location>
        <begin position="178"/>
        <end position="460"/>
    </location>
</feature>
<organism evidence="3 4">
    <name type="scientific">Cannabis sativa</name>
    <name type="common">Hemp</name>
    <name type="synonym">Marijuana</name>
    <dbReference type="NCBI Taxonomy" id="3483"/>
    <lineage>
        <taxon>Eukaryota</taxon>
        <taxon>Viridiplantae</taxon>
        <taxon>Streptophyta</taxon>
        <taxon>Embryophyta</taxon>
        <taxon>Tracheophyta</taxon>
        <taxon>Spermatophyta</taxon>
        <taxon>Magnoliopsida</taxon>
        <taxon>eudicotyledons</taxon>
        <taxon>Gunneridae</taxon>
        <taxon>Pentapetalae</taxon>
        <taxon>rosids</taxon>
        <taxon>fabids</taxon>
        <taxon>Rosales</taxon>
        <taxon>Cannabaceae</taxon>
        <taxon>Cannabis</taxon>
    </lineage>
</organism>
<reference evidence="3" key="1">
    <citation type="submission" date="2018-11" db="EMBL/GenBank/DDBJ databases">
        <authorList>
            <person name="Grassa J C."/>
        </authorList>
    </citation>
    <scope>NUCLEOTIDE SEQUENCE [LARGE SCALE GENOMIC DNA]</scope>
</reference>
<evidence type="ECO:0000313" key="4">
    <source>
        <dbReference type="Proteomes" id="UP000596661"/>
    </source>
</evidence>
<dbReference type="SUPFAM" id="SSF53098">
    <property type="entry name" value="Ribonuclease H-like"/>
    <property type="match status" value="1"/>
</dbReference>
<dbReference type="CDD" id="cd06222">
    <property type="entry name" value="RNase_H_like"/>
    <property type="match status" value="1"/>
</dbReference>
<evidence type="ECO:0000259" key="2">
    <source>
        <dbReference type="PROSITE" id="PS50878"/>
    </source>
</evidence>
<dbReference type="InterPro" id="IPR012337">
    <property type="entry name" value="RNaseH-like_sf"/>
</dbReference>
<dbReference type="OMA" id="NMERINA"/>
<dbReference type="EMBL" id="UZAU01000718">
    <property type="status" value="NOT_ANNOTATED_CDS"/>
    <property type="molecule type" value="Genomic_DNA"/>
</dbReference>
<dbReference type="InterPro" id="IPR036397">
    <property type="entry name" value="RNaseH_sf"/>
</dbReference>
<dbReference type="GO" id="GO:0003676">
    <property type="term" value="F:nucleic acid binding"/>
    <property type="evidence" value="ECO:0007669"/>
    <property type="project" value="InterPro"/>
</dbReference>
<dbReference type="Pfam" id="PF00078">
    <property type="entry name" value="RVT_1"/>
    <property type="match status" value="1"/>
</dbReference>
<evidence type="ECO:0000256" key="1">
    <source>
        <dbReference type="SAM" id="MobiDB-lite"/>
    </source>
</evidence>
<dbReference type="InterPro" id="IPR044730">
    <property type="entry name" value="RNase_H-like_dom_plant"/>
</dbReference>
<feature type="region of interest" description="Disordered" evidence="1">
    <location>
        <begin position="77"/>
        <end position="126"/>
    </location>
</feature>
<dbReference type="PROSITE" id="PS50878">
    <property type="entry name" value="RT_POL"/>
    <property type="match status" value="1"/>
</dbReference>
<proteinExistence type="predicted"/>
<dbReference type="Pfam" id="PF13456">
    <property type="entry name" value="RVT_3"/>
    <property type="match status" value="1"/>
</dbReference>
<dbReference type="EnsemblPlants" id="evm.model.09.175">
    <property type="protein sequence ID" value="cds.evm.model.09.175"/>
    <property type="gene ID" value="evm.TU.09.175"/>
</dbReference>
<dbReference type="Proteomes" id="UP000596661">
    <property type="component" value="Chromosome 9"/>
</dbReference>
<dbReference type="InterPro" id="IPR000477">
    <property type="entry name" value="RT_dom"/>
</dbReference>
<dbReference type="InterPro" id="IPR043502">
    <property type="entry name" value="DNA/RNA_pol_sf"/>
</dbReference>